<gene>
    <name evidence="3" type="primary">LOC116941018</name>
</gene>
<dbReference type="KEGG" id="pmrn:116941018"/>
<dbReference type="RefSeq" id="XP_032807496.1">
    <property type="nucleotide sequence ID" value="XM_032951605.1"/>
</dbReference>
<reference evidence="3" key="1">
    <citation type="submission" date="2025-08" db="UniProtKB">
        <authorList>
            <consortium name="RefSeq"/>
        </authorList>
    </citation>
    <scope>IDENTIFICATION</scope>
    <source>
        <tissue evidence="3">Sperm</tissue>
    </source>
</reference>
<evidence type="ECO:0000313" key="3">
    <source>
        <dbReference type="RefSeq" id="XP_032807496.1"/>
    </source>
</evidence>
<proteinExistence type="predicted"/>
<accession>A0AAJ7SZB8</accession>
<sequence>MSRGAVLNPSGRWDGWDRERGGWCCCCVCATASAVPLCAVRLTQSVPCCPRLAEPSDEEIVNKCGFSLQAIHECKNTKCLAASQFCQTRTEQESADSECQMRLCMEAKTECEAPLNKNLSGAEVCEGDGFDRTDLDCLLLHRKSMAELTDCKAQGYLKVKRECFNRVWSNIVRTQAEALLKRPHVSDDLVECALSSCFNNTECFHNYHHELAQNPASHRVFNLTLCAFVSTDYPLECDHRNCTLDIAACKHLDTASMPTGAVVAVVLVVLVVPVVLVLFILYLRRRRRGASQGGYSSTRSA</sequence>
<name>A0AAJ7SZB8_PETMA</name>
<dbReference type="Proteomes" id="UP001318040">
    <property type="component" value="Chromosome 1"/>
</dbReference>
<keyword evidence="1" id="KW-0812">Transmembrane</keyword>
<organism evidence="2 3">
    <name type="scientific">Petromyzon marinus</name>
    <name type="common">Sea lamprey</name>
    <dbReference type="NCBI Taxonomy" id="7757"/>
    <lineage>
        <taxon>Eukaryota</taxon>
        <taxon>Metazoa</taxon>
        <taxon>Chordata</taxon>
        <taxon>Craniata</taxon>
        <taxon>Vertebrata</taxon>
        <taxon>Cyclostomata</taxon>
        <taxon>Hyperoartia</taxon>
        <taxon>Petromyzontiformes</taxon>
        <taxon>Petromyzontidae</taxon>
        <taxon>Petromyzon</taxon>
    </lineage>
</organism>
<keyword evidence="1" id="KW-1133">Transmembrane helix</keyword>
<evidence type="ECO:0000313" key="2">
    <source>
        <dbReference type="Proteomes" id="UP001318040"/>
    </source>
</evidence>
<keyword evidence="2" id="KW-1185">Reference proteome</keyword>
<protein>
    <submittedName>
        <fullName evidence="3">Uncharacterized protein LOC116941018</fullName>
    </submittedName>
</protein>
<keyword evidence="1" id="KW-0472">Membrane</keyword>
<dbReference type="AlphaFoldDB" id="A0AAJ7SZB8"/>
<evidence type="ECO:0000256" key="1">
    <source>
        <dbReference type="SAM" id="Phobius"/>
    </source>
</evidence>
<feature type="transmembrane region" description="Helical" evidence="1">
    <location>
        <begin position="261"/>
        <end position="283"/>
    </location>
</feature>